<dbReference type="GO" id="GO:0016758">
    <property type="term" value="F:hexosyltransferase activity"/>
    <property type="evidence" value="ECO:0007669"/>
    <property type="project" value="TreeGrafter"/>
</dbReference>
<keyword evidence="2 3" id="KW-0808">Transferase</keyword>
<dbReference type="eggNOG" id="COG1922">
    <property type="taxonomic scope" value="Bacteria"/>
</dbReference>
<dbReference type="EMBL" id="CP002568">
    <property type="protein sequence ID" value="ADZ72329.1"/>
    <property type="molecule type" value="Genomic_DNA"/>
</dbReference>
<dbReference type="AlphaFoldDB" id="F2J5F9"/>
<evidence type="ECO:0000313" key="3">
    <source>
        <dbReference type="EMBL" id="ADZ72329.1"/>
    </source>
</evidence>
<dbReference type="STRING" id="991905.SL003B_3909"/>
<dbReference type="CDD" id="cd06533">
    <property type="entry name" value="Glyco_transf_WecG_TagA"/>
    <property type="match status" value="1"/>
</dbReference>
<dbReference type="RefSeq" id="WP_013654638.1">
    <property type="nucleotide sequence ID" value="NC_015259.1"/>
</dbReference>
<proteinExistence type="predicted"/>
<evidence type="ECO:0000313" key="4">
    <source>
        <dbReference type="Proteomes" id="UP000008130"/>
    </source>
</evidence>
<dbReference type="KEGG" id="pgv:SL003B_3909"/>
<reference evidence="3 4" key="1">
    <citation type="journal article" date="2011" name="J. Bacteriol.">
        <title>Complete genome sequence of Polymorphum gilvum SL003B-26A1T, a crude oil-degrading bacterium from oil-polluted saline soil.</title>
        <authorList>
            <person name="Li S.G."/>
            <person name="Tang Y.Q."/>
            <person name="Nie Y."/>
            <person name="Cai M."/>
            <person name="Wu X.L."/>
        </authorList>
    </citation>
    <scope>NUCLEOTIDE SEQUENCE [LARGE SCALE GENOMIC DNA]</scope>
    <source>
        <strain evidence="4">LMG 25793 / CGMCC 1.9160 / SL003B-26A1</strain>
    </source>
</reference>
<dbReference type="InterPro" id="IPR004629">
    <property type="entry name" value="WecG_TagA_CpsF"/>
</dbReference>
<dbReference type="HOGENOM" id="CLU_063203_1_0_5"/>
<organism evidence="3 4">
    <name type="scientific">Polymorphum gilvum (strain LMG 25793 / CGMCC 1.9160 / SL003B-26A1)</name>
    <dbReference type="NCBI Taxonomy" id="991905"/>
    <lineage>
        <taxon>Bacteria</taxon>
        <taxon>Pseudomonadati</taxon>
        <taxon>Pseudomonadota</taxon>
        <taxon>Alphaproteobacteria</taxon>
        <taxon>Rhodobacterales</taxon>
        <taxon>Paracoccaceae</taxon>
        <taxon>Polymorphum</taxon>
    </lineage>
</organism>
<evidence type="ECO:0000256" key="2">
    <source>
        <dbReference type="ARBA" id="ARBA00022679"/>
    </source>
</evidence>
<gene>
    <name evidence="3" type="ordered locus">SL003B_3909</name>
</gene>
<dbReference type="Pfam" id="PF03808">
    <property type="entry name" value="Glyco_tran_WecG"/>
    <property type="match status" value="1"/>
</dbReference>
<protein>
    <submittedName>
        <fullName evidence="3">Glycosyl transferase, WecB/TagA/CpsF family protein</fullName>
    </submittedName>
</protein>
<dbReference type="Proteomes" id="UP000008130">
    <property type="component" value="Chromosome"/>
</dbReference>
<dbReference type="PANTHER" id="PTHR34136:SF1">
    <property type="entry name" value="UDP-N-ACETYL-D-MANNOSAMINURONIC ACID TRANSFERASE"/>
    <property type="match status" value="1"/>
</dbReference>
<keyword evidence="4" id="KW-1185">Reference proteome</keyword>
<sequence>MLMSTPSPGVPAGTEVVQIGPLGLNKLTRAQAVDLVRTAILLRRKADFAICNAHTALLAIDDPAYAETLGRMILLNDGIGVDIASRILTGSGFPANLNGTDFVPDLLASIGVPLRIYLLGARPASVEGTARHLSQTYPQHEVVGHRDGYFGEAERPAVIDAVNAARADLLLVAMGNPLQERFIADNRDRLAPTVCMGVGALFDFLSGEVVRAPKPVQAMGLEWLFRLLQEPRRLGRRYTVGVVRFLLEIRRQHRRQQGRLRSA</sequence>
<accession>F2J5F9</accession>
<keyword evidence="1" id="KW-0328">Glycosyltransferase</keyword>
<name>F2J5F9_POLGS</name>
<dbReference type="NCBIfam" id="TIGR00696">
    <property type="entry name" value="wecG_tagA_cpsF"/>
    <property type="match status" value="1"/>
</dbReference>
<dbReference type="PANTHER" id="PTHR34136">
    <property type="match status" value="1"/>
</dbReference>
<evidence type="ECO:0000256" key="1">
    <source>
        <dbReference type="ARBA" id="ARBA00022676"/>
    </source>
</evidence>